<dbReference type="InterPro" id="IPR041505">
    <property type="entry name" value="Dis3_CSD2"/>
</dbReference>
<dbReference type="RefSeq" id="XP_001020994.2">
    <property type="nucleotide sequence ID" value="XM_001020994.2"/>
</dbReference>
<gene>
    <name evidence="4" type="ORF">TTHERM_00304170</name>
</gene>
<feature type="region of interest" description="Disordered" evidence="2">
    <location>
        <begin position="662"/>
        <end position="691"/>
    </location>
</feature>
<dbReference type="InterPro" id="IPR022966">
    <property type="entry name" value="RNase_II/R_CS"/>
</dbReference>
<feature type="region of interest" description="Disordered" evidence="2">
    <location>
        <begin position="171"/>
        <end position="192"/>
    </location>
</feature>
<reference evidence="5" key="1">
    <citation type="journal article" date="2006" name="PLoS Biol.">
        <title>Macronuclear genome sequence of the ciliate Tetrahymena thermophila, a model eukaryote.</title>
        <authorList>
            <person name="Eisen J.A."/>
            <person name="Coyne R.S."/>
            <person name="Wu M."/>
            <person name="Wu D."/>
            <person name="Thiagarajan M."/>
            <person name="Wortman J.R."/>
            <person name="Badger J.H."/>
            <person name="Ren Q."/>
            <person name="Amedeo P."/>
            <person name="Jones K.M."/>
            <person name="Tallon L.J."/>
            <person name="Delcher A.L."/>
            <person name="Salzberg S.L."/>
            <person name="Silva J.C."/>
            <person name="Haas B.J."/>
            <person name="Majoros W.H."/>
            <person name="Farzad M."/>
            <person name="Carlton J.M."/>
            <person name="Smith R.K. Jr."/>
            <person name="Garg J."/>
            <person name="Pearlman R.E."/>
            <person name="Karrer K.M."/>
            <person name="Sun L."/>
            <person name="Manning G."/>
            <person name="Elde N.C."/>
            <person name="Turkewitz A.P."/>
            <person name="Asai D.J."/>
            <person name="Wilkes D.E."/>
            <person name="Wang Y."/>
            <person name="Cai H."/>
            <person name="Collins K."/>
            <person name="Stewart B.A."/>
            <person name="Lee S.R."/>
            <person name="Wilamowska K."/>
            <person name="Weinberg Z."/>
            <person name="Ruzzo W.L."/>
            <person name="Wloga D."/>
            <person name="Gaertig J."/>
            <person name="Frankel J."/>
            <person name="Tsao C.-C."/>
            <person name="Gorovsky M.A."/>
            <person name="Keeling P.J."/>
            <person name="Waller R.F."/>
            <person name="Patron N.J."/>
            <person name="Cherry J.M."/>
            <person name="Stover N.A."/>
            <person name="Krieger C.J."/>
            <person name="del Toro C."/>
            <person name="Ryder H.F."/>
            <person name="Williamson S.C."/>
            <person name="Barbeau R.A."/>
            <person name="Hamilton E.P."/>
            <person name="Orias E."/>
        </authorList>
    </citation>
    <scope>NUCLEOTIDE SEQUENCE [LARGE SCALE GENOMIC DNA]</scope>
    <source>
        <strain evidence="5">SB210</strain>
    </source>
</reference>
<feature type="compositionally biased region" description="Basic and acidic residues" evidence="2">
    <location>
        <begin position="474"/>
        <end position="485"/>
    </location>
</feature>
<dbReference type="InterPro" id="IPR050180">
    <property type="entry name" value="RNR_Ribonuclease"/>
</dbReference>
<feature type="compositionally biased region" description="Polar residues" evidence="2">
    <location>
        <begin position="486"/>
        <end position="497"/>
    </location>
</feature>
<evidence type="ECO:0000256" key="1">
    <source>
        <dbReference type="RuleBase" id="RU003901"/>
    </source>
</evidence>
<feature type="compositionally biased region" description="Low complexity" evidence="2">
    <location>
        <begin position="172"/>
        <end position="192"/>
    </location>
</feature>
<dbReference type="SMART" id="SM00955">
    <property type="entry name" value="RNB"/>
    <property type="match status" value="1"/>
</dbReference>
<dbReference type="InParanoid" id="I7MKZ5"/>
<feature type="region of interest" description="Disordered" evidence="2">
    <location>
        <begin position="260"/>
        <end position="302"/>
    </location>
</feature>
<keyword evidence="5" id="KW-1185">Reference proteome</keyword>
<dbReference type="SUPFAM" id="SSF50249">
    <property type="entry name" value="Nucleic acid-binding proteins"/>
    <property type="match status" value="2"/>
</dbReference>
<dbReference type="PROSITE" id="PS01175">
    <property type="entry name" value="RIBONUCLEASE_II"/>
    <property type="match status" value="1"/>
</dbReference>
<dbReference type="eggNOG" id="KOG2102">
    <property type="taxonomic scope" value="Eukaryota"/>
</dbReference>
<dbReference type="InterPro" id="IPR012340">
    <property type="entry name" value="NA-bd_OB-fold"/>
</dbReference>
<dbReference type="Gene3D" id="2.40.50.690">
    <property type="match status" value="1"/>
</dbReference>
<feature type="compositionally biased region" description="Acidic residues" evidence="2">
    <location>
        <begin position="674"/>
        <end position="689"/>
    </location>
</feature>
<evidence type="ECO:0000256" key="2">
    <source>
        <dbReference type="SAM" id="MobiDB-lite"/>
    </source>
</evidence>
<dbReference type="GO" id="GO:0000175">
    <property type="term" value="F:3'-5'-RNA exonuclease activity"/>
    <property type="evidence" value="ECO:0007669"/>
    <property type="project" value="TreeGrafter"/>
</dbReference>
<dbReference type="GO" id="GO:0003723">
    <property type="term" value="F:RNA binding"/>
    <property type="evidence" value="ECO:0007669"/>
    <property type="project" value="InterPro"/>
</dbReference>
<feature type="region of interest" description="Disordered" evidence="2">
    <location>
        <begin position="524"/>
        <end position="558"/>
    </location>
</feature>
<dbReference type="Proteomes" id="UP000009168">
    <property type="component" value="Unassembled WGS sequence"/>
</dbReference>
<dbReference type="GO" id="GO:0006402">
    <property type="term" value="P:mRNA catabolic process"/>
    <property type="evidence" value="ECO:0007669"/>
    <property type="project" value="TreeGrafter"/>
</dbReference>
<accession>I7MKZ5</accession>
<dbReference type="STRING" id="312017.I7MKZ5"/>
<dbReference type="GeneID" id="7843181"/>
<feature type="domain" description="RNB" evidence="3">
    <location>
        <begin position="850"/>
        <end position="1202"/>
    </location>
</feature>
<evidence type="ECO:0000259" key="3">
    <source>
        <dbReference type="SMART" id="SM00955"/>
    </source>
</evidence>
<protein>
    <submittedName>
        <fullName evidence="4">RNB-like protein</fullName>
    </submittedName>
</protein>
<dbReference type="Pfam" id="PF17849">
    <property type="entry name" value="OB_Dis3"/>
    <property type="match status" value="1"/>
</dbReference>
<dbReference type="PANTHER" id="PTHR23355:SF9">
    <property type="entry name" value="DIS3-LIKE EXONUCLEASE 2"/>
    <property type="match status" value="1"/>
</dbReference>
<feature type="compositionally biased region" description="Basic and acidic residues" evidence="2">
    <location>
        <begin position="268"/>
        <end position="277"/>
    </location>
</feature>
<name>I7MKZ5_TETTS</name>
<dbReference type="EMBL" id="GG662608">
    <property type="protein sequence ID" value="EAS00749.2"/>
    <property type="molecule type" value="Genomic_DNA"/>
</dbReference>
<evidence type="ECO:0000313" key="4">
    <source>
        <dbReference type="EMBL" id="EAS00749.2"/>
    </source>
</evidence>
<dbReference type="PANTHER" id="PTHR23355">
    <property type="entry name" value="RIBONUCLEASE"/>
    <property type="match status" value="1"/>
</dbReference>
<feature type="region of interest" description="Disordered" evidence="2">
    <location>
        <begin position="427"/>
        <end position="497"/>
    </location>
</feature>
<organism evidence="4 5">
    <name type="scientific">Tetrahymena thermophila (strain SB210)</name>
    <dbReference type="NCBI Taxonomy" id="312017"/>
    <lineage>
        <taxon>Eukaryota</taxon>
        <taxon>Sar</taxon>
        <taxon>Alveolata</taxon>
        <taxon>Ciliophora</taxon>
        <taxon>Intramacronucleata</taxon>
        <taxon>Oligohymenophorea</taxon>
        <taxon>Hymenostomatida</taxon>
        <taxon>Tetrahymenina</taxon>
        <taxon>Tetrahymenidae</taxon>
        <taxon>Tetrahymena</taxon>
    </lineage>
</organism>
<dbReference type="GO" id="GO:0000932">
    <property type="term" value="C:P-body"/>
    <property type="evidence" value="ECO:0007669"/>
    <property type="project" value="TreeGrafter"/>
</dbReference>
<sequence length="1355" mass="158377">MQLTIQEQYQKEAKKRNYKHKKFYKKSNFLLRSKIQLLTIQQTNKQINLQTVYQRQLIFLIYIHINQPLYYIQKNTYKSKQTKKISYINQQMINQIQRAQFILKKMNQKNIIQKTPQFLQFINQFQNQQKSEYAQIFITKSPNSSFISGQPAGFDNTNSLSSQNSDCSLFGSNQNRTTYSSSSNNKKPSSYINSNEHIQNQWMKKVDDLNKQTEQANQQNLLKRGKQCVQVDSHLEDIPSQSWKDYQELQKQQILIEEANSNSQTQQKEVDKKAELKKQKKVKRDKNGEVIIKTSKQPENADQLRERLALHEQMMLLPKNERNKALLSQKKRDERWDKQALTHKQVAHYSGSATEQDKKRAVEEILAQNQIKKQIKESKKAKLPVIEKEQADIFDEMIQMLKESGEVKTKKEKKQIKEDLITEIISEKESQKNKKQNSSSSNGDESKGVKRHNEKRKAKKENSDLLQEENNECIEGHPQKKDSKQSNKNGSDSQNNQVQLSVSDKLADFLDNELINPYRKNIKQEKKLSKSKKSQAQEYFDEESKDEQKNHNYKNGIKKNKNKQFQSFEPHWSSQQINDAIKQKKAFKGVYTANEKNQQLGRIKCDEIDGLVFINSYIYQNRALHNSVVGFVIIQGDPSSRLKNIEGNSDINLKKIQADNLNENEESLDKSLEEEIDDNEEDWETDSEDNLPPVDQSKLVAKIVYIFENPYQNDNIVGYLEEVQDNRQKKNGKKKYWFIPKYSKLPKMLPVEFSDEFYHQVEENDIDISKTYVVGKMKDWSEESYYPQATISECLGERGDIEVECDTLLKEFNVYNQDFTPATEEYLNKYREQLNDNGEYVIPESEKNIRWDLTKEIICTIDPHDAKDLDDALSIKYLHDDIYEIGVHIADVSHFVQPNTSLDDDARLRTTSVYLVHRVIPMLPRLLCENLCSLNPNVERLAFTVFFQMKENGEVLWDGPIRIGKSVIKSCNKFSYDTVQMMIEKKIKSPGELPEHNIPQQGVDSQKMFDDILLLAKLGMNRRESRFKGGVLSIESVKKRFKLNEKLWPVDFTLEERKDAMFVVEEFMLLANQIVAKEMVKQCKSLAVLRQHCYPSDIKQKQLNVIAKKFGHQIDFSSLQAINQSIEDIKKDDKLSFEKKLFLKKQMFLVLEQALYFVADQLPPSEWKHFALNFDVYTHFTSPIRRYPDLLVHRVMYSILQYKQDAVKYIEKSSLLSIMEVCNENKAKSKQVSDNCQKIFMCLYLKDHSVQSKGMVISFGVTSMTIFIPDHETQRTVYFKDYKNILKAKVEKEKDGNKLMITYKTASMPRENTVYFHEFSPIIVSLTSTDTFPIDYKVKISLPDPDDKKVTHVLE</sequence>
<dbReference type="Pfam" id="PF00773">
    <property type="entry name" value="RNB"/>
    <property type="match status" value="1"/>
</dbReference>
<proteinExistence type="inferred from homology"/>
<dbReference type="OrthoDB" id="372421at2759"/>
<evidence type="ECO:0000313" key="5">
    <source>
        <dbReference type="Proteomes" id="UP000009168"/>
    </source>
</evidence>
<feature type="compositionally biased region" description="Basic residues" evidence="2">
    <location>
        <begin position="449"/>
        <end position="459"/>
    </location>
</feature>
<dbReference type="Gene3D" id="2.40.50.700">
    <property type="match status" value="1"/>
</dbReference>
<comment type="similarity">
    <text evidence="1">Belongs to the RNR ribonuclease family.</text>
</comment>
<dbReference type="InterPro" id="IPR001900">
    <property type="entry name" value="RNase_II/R"/>
</dbReference>
<dbReference type="KEGG" id="tet:TTHERM_00304170"/>